<accession>A0ACB7XUZ6</accession>
<reference evidence="1 2" key="1">
    <citation type="journal article" date="2021" name="Hortic Res">
        <title>High-quality reference genome and annotation aids understanding of berry development for evergreen blueberry (Vaccinium darrowii).</title>
        <authorList>
            <person name="Yu J."/>
            <person name="Hulse-Kemp A.M."/>
            <person name="Babiker E."/>
            <person name="Staton M."/>
        </authorList>
    </citation>
    <scope>NUCLEOTIDE SEQUENCE [LARGE SCALE GENOMIC DNA]</scope>
    <source>
        <strain evidence="2">cv. NJ 8807/NJ 8810</strain>
        <tissue evidence="1">Young leaf</tissue>
    </source>
</reference>
<keyword evidence="2" id="KW-1185">Reference proteome</keyword>
<dbReference type="EMBL" id="CM037151">
    <property type="protein sequence ID" value="KAH7844721.1"/>
    <property type="molecule type" value="Genomic_DNA"/>
</dbReference>
<evidence type="ECO:0000313" key="1">
    <source>
        <dbReference type="EMBL" id="KAH7844721.1"/>
    </source>
</evidence>
<gene>
    <name evidence="1" type="ORF">Vadar_030981</name>
</gene>
<protein>
    <submittedName>
        <fullName evidence="1">Uncharacterized protein</fullName>
    </submittedName>
</protein>
<name>A0ACB7XUZ6_9ERIC</name>
<organism evidence="1 2">
    <name type="scientific">Vaccinium darrowii</name>
    <dbReference type="NCBI Taxonomy" id="229202"/>
    <lineage>
        <taxon>Eukaryota</taxon>
        <taxon>Viridiplantae</taxon>
        <taxon>Streptophyta</taxon>
        <taxon>Embryophyta</taxon>
        <taxon>Tracheophyta</taxon>
        <taxon>Spermatophyta</taxon>
        <taxon>Magnoliopsida</taxon>
        <taxon>eudicotyledons</taxon>
        <taxon>Gunneridae</taxon>
        <taxon>Pentapetalae</taxon>
        <taxon>asterids</taxon>
        <taxon>Ericales</taxon>
        <taxon>Ericaceae</taxon>
        <taxon>Vaccinioideae</taxon>
        <taxon>Vaccinieae</taxon>
        <taxon>Vaccinium</taxon>
    </lineage>
</organism>
<comment type="caution">
    <text evidence="1">The sequence shown here is derived from an EMBL/GenBank/DDBJ whole genome shotgun (WGS) entry which is preliminary data.</text>
</comment>
<evidence type="ECO:0000313" key="2">
    <source>
        <dbReference type="Proteomes" id="UP000828048"/>
    </source>
</evidence>
<sequence length="487" mass="54417">MKTTATAEVVFIPFPGMGHLVSTVEMAKQLVGRDQRLSITVLIMKRPFDNSKVSSSTQSLLLTAAEDRLKFVYLPQDEAAAAELQSKYPVNFMSEFIKMNKRHVRDHVTKMVSTESTRIAGFVMDVFCTPMMDVAAEFGVPSYVFFTSNASVLSLMFHFETLKRDENGVLTELKESDGELAVPVFENPVPLKALPFPNKEVGPMFMGIAKRLRETKGIIVNTFEELESNAVRFLAEDDKIPPLYPVGPVIHLVKEDNEEEEEAMKIIRWLDNQPPASVVFLCFGSMGSFEGDQLMEIAKALEQSGHRFLWSVRRPPPMGKREIPGEYQDLNQVLPKGFLERTTEIGKVIGWAPQVAVLSHKAVGGFMSHCGWNSILESLWCGVPVAAWPMYAEQPTNAFQLVRELGLAVEIKLDYKKDFGSASANVLVTAEEIETGIQKLMVSGNEYGKDIKKRVKKMSEKSKVALIEGGSSYNYIGLLIEDFKKNI</sequence>
<proteinExistence type="predicted"/>
<dbReference type="Proteomes" id="UP000828048">
    <property type="component" value="Chromosome 1"/>
</dbReference>